<sequence>MLLNWGGISISRDEVILYAEENGIATLTLNRPEALNALNKAVLEQLSVHLDNIKRNTDVKAVILTGSGDKAFSAGADIQYLNRATPLEVRDLAMLAVKVTNQIESLGKIVIAAINGFALGGGLELAESCALRIAVNEARLGHPEVRIGAVAGFGGTTRLPRLIGKGRAAELLLTGKALSAEEAYHFGLVNRIVAAESLLSEANELLQEILSHSPLAVNLTWEAIHRGGNLTLEESALLGADYFGLIASTEDFREGTKAFLEKTKPAFKGK</sequence>
<evidence type="ECO:0000313" key="4">
    <source>
        <dbReference type="Proteomes" id="UP000319578"/>
    </source>
</evidence>
<dbReference type="InterPro" id="IPR001753">
    <property type="entry name" value="Enoyl-CoA_hydra/iso"/>
</dbReference>
<dbReference type="EMBL" id="BJON01000002">
    <property type="protein sequence ID" value="GED67029.1"/>
    <property type="molecule type" value="Genomic_DNA"/>
</dbReference>
<gene>
    <name evidence="3" type="ORF">BRE01_07310</name>
</gene>
<dbReference type="Gene3D" id="3.90.226.10">
    <property type="entry name" value="2-enoyl-CoA Hydratase, Chain A, domain 1"/>
    <property type="match status" value="1"/>
</dbReference>
<evidence type="ECO:0000256" key="1">
    <source>
        <dbReference type="ARBA" id="ARBA00005254"/>
    </source>
</evidence>
<dbReference type="Pfam" id="PF00378">
    <property type="entry name" value="ECH_1"/>
    <property type="match status" value="1"/>
</dbReference>
<dbReference type="SUPFAM" id="SSF52096">
    <property type="entry name" value="ClpP/crotonase"/>
    <property type="match status" value="1"/>
</dbReference>
<keyword evidence="2" id="KW-0456">Lyase</keyword>
<dbReference type="Proteomes" id="UP000319578">
    <property type="component" value="Unassembled WGS sequence"/>
</dbReference>
<evidence type="ECO:0000313" key="3">
    <source>
        <dbReference type="EMBL" id="GED67029.1"/>
    </source>
</evidence>
<protein>
    <submittedName>
        <fullName evidence="3">Crotonase</fullName>
    </submittedName>
</protein>
<reference evidence="3 4" key="1">
    <citation type="submission" date="2019-06" db="EMBL/GenBank/DDBJ databases">
        <title>Whole genome shotgun sequence of Brevibacillus reuszeri NBRC 15719.</title>
        <authorList>
            <person name="Hosoyama A."/>
            <person name="Uohara A."/>
            <person name="Ohji S."/>
            <person name="Ichikawa N."/>
        </authorList>
    </citation>
    <scope>NUCLEOTIDE SEQUENCE [LARGE SCALE GENOMIC DNA]</scope>
    <source>
        <strain evidence="3 4">NBRC 15719</strain>
    </source>
</reference>
<name>A0ABQ0TI46_9BACL</name>
<dbReference type="PANTHER" id="PTHR11941">
    <property type="entry name" value="ENOYL-COA HYDRATASE-RELATED"/>
    <property type="match status" value="1"/>
</dbReference>
<dbReference type="InterPro" id="IPR029045">
    <property type="entry name" value="ClpP/crotonase-like_dom_sf"/>
</dbReference>
<keyword evidence="4" id="KW-1185">Reference proteome</keyword>
<organism evidence="3 4">
    <name type="scientific">Brevibacillus reuszeri</name>
    <dbReference type="NCBI Taxonomy" id="54915"/>
    <lineage>
        <taxon>Bacteria</taxon>
        <taxon>Bacillati</taxon>
        <taxon>Bacillota</taxon>
        <taxon>Bacilli</taxon>
        <taxon>Bacillales</taxon>
        <taxon>Paenibacillaceae</taxon>
        <taxon>Brevibacillus</taxon>
    </lineage>
</organism>
<dbReference type="PANTHER" id="PTHR11941:SF54">
    <property type="entry name" value="ENOYL-COA HYDRATASE, MITOCHONDRIAL"/>
    <property type="match status" value="1"/>
</dbReference>
<accession>A0ABQ0TI46</accession>
<comment type="caution">
    <text evidence="3">The sequence shown here is derived from an EMBL/GenBank/DDBJ whole genome shotgun (WGS) entry which is preliminary data.</text>
</comment>
<proteinExistence type="inferred from homology"/>
<dbReference type="InterPro" id="IPR014748">
    <property type="entry name" value="Enoyl-CoA_hydra_C"/>
</dbReference>
<comment type="similarity">
    <text evidence="1">Belongs to the enoyl-CoA hydratase/isomerase family.</text>
</comment>
<dbReference type="Gene3D" id="1.10.12.10">
    <property type="entry name" value="Lyase 2-enoyl-coa Hydratase, Chain A, domain 2"/>
    <property type="match status" value="1"/>
</dbReference>
<evidence type="ECO:0000256" key="2">
    <source>
        <dbReference type="ARBA" id="ARBA00023239"/>
    </source>
</evidence>
<dbReference type="CDD" id="cd06558">
    <property type="entry name" value="crotonase-like"/>
    <property type="match status" value="1"/>
</dbReference>